<protein>
    <submittedName>
        <fullName evidence="3">NAD dependent epimerase/dehydratase family protein</fullName>
    </submittedName>
</protein>
<accession>A0A075FVG4</accession>
<sequence>MTATKTTFSYENEYKSKPYSILVTGATGFVGNRLISGLVEKGYKVKAISRKNLPSKENVKFVQADAFDIHSLSNAMKGTEVAFYLLHSMEDNISAWRNFAEREKFQAENFLKAAEGAGVKRIIYLGGLVSESISLSPHMQSRKQVGEILASGKIPVTELRASIIIGSGGGSYAMLRYLAERLRVMVCPKWVKSLAQPIAVDDVVKYLVGVMENSITSGKIFEIGGPEKMTYEKLMRIYAKFIKKNIFIIQIPFLTTRLSSYWVDLITPVKASLARPLVDSLVHDTVVTDDKISKIIPFERKTVIESIEIATKEMAASPPETDTKTEKTGFKVNQKILMLTFIGFAICGTTYYWIDDRPDVYSFGWILGSIIWYTTISFGIIFVYNKTRLGYVIGGILSWVTLAFWTFDNYHIAFQMSIISQEPNFAMVVRNFVGIAIALVAVVSSHNLFHKVIDYQYRGKPLE</sequence>
<feature type="transmembrane region" description="Helical" evidence="1">
    <location>
        <begin position="336"/>
        <end position="354"/>
    </location>
</feature>
<keyword evidence="1" id="KW-0812">Transmembrane</keyword>
<evidence type="ECO:0000256" key="1">
    <source>
        <dbReference type="SAM" id="Phobius"/>
    </source>
</evidence>
<dbReference type="GO" id="GO:0044877">
    <property type="term" value="F:protein-containing complex binding"/>
    <property type="evidence" value="ECO:0007669"/>
    <property type="project" value="TreeGrafter"/>
</dbReference>
<dbReference type="InterPro" id="IPR036291">
    <property type="entry name" value="NAD(P)-bd_dom_sf"/>
</dbReference>
<evidence type="ECO:0000259" key="2">
    <source>
        <dbReference type="Pfam" id="PF05368"/>
    </source>
</evidence>
<dbReference type="AlphaFoldDB" id="A0A075FVG4"/>
<feature type="transmembrane region" description="Helical" evidence="1">
    <location>
        <begin position="360"/>
        <end position="382"/>
    </location>
</feature>
<feature type="domain" description="NmrA-like" evidence="2">
    <location>
        <begin position="20"/>
        <end position="253"/>
    </location>
</feature>
<keyword evidence="1" id="KW-1133">Transmembrane helix</keyword>
<keyword evidence="1" id="KW-0472">Membrane</keyword>
<dbReference type="InterPro" id="IPR051207">
    <property type="entry name" value="ComplexI_NDUFA9_subunit"/>
</dbReference>
<name>A0A075FVG4_9ARCH</name>
<organism evidence="3">
    <name type="scientific">uncultured marine thaumarchaeote AD1000_69_E02</name>
    <dbReference type="NCBI Taxonomy" id="1455932"/>
    <lineage>
        <taxon>Archaea</taxon>
        <taxon>Nitrososphaerota</taxon>
        <taxon>environmental samples</taxon>
    </lineage>
</organism>
<evidence type="ECO:0000313" key="3">
    <source>
        <dbReference type="EMBL" id="AIE95680.1"/>
    </source>
</evidence>
<dbReference type="EMBL" id="KF900458">
    <property type="protein sequence ID" value="AIE95680.1"/>
    <property type="molecule type" value="Genomic_DNA"/>
</dbReference>
<dbReference type="SUPFAM" id="SSF51735">
    <property type="entry name" value="NAD(P)-binding Rossmann-fold domains"/>
    <property type="match status" value="1"/>
</dbReference>
<proteinExistence type="predicted"/>
<dbReference type="Pfam" id="PF05368">
    <property type="entry name" value="NmrA"/>
    <property type="match status" value="1"/>
</dbReference>
<feature type="transmembrane region" description="Helical" evidence="1">
    <location>
        <begin position="389"/>
        <end position="407"/>
    </location>
</feature>
<reference evidence="3" key="1">
    <citation type="journal article" date="2014" name="Genome Biol. Evol.">
        <title>Pangenome evidence for extensive interdomain horizontal transfer affecting lineage core and shell genes in uncultured planktonic thaumarchaeota and euryarchaeota.</title>
        <authorList>
            <person name="Deschamps P."/>
            <person name="Zivanovic Y."/>
            <person name="Moreira D."/>
            <person name="Rodriguez-Valera F."/>
            <person name="Lopez-Garcia P."/>
        </authorList>
    </citation>
    <scope>NUCLEOTIDE SEQUENCE</scope>
</reference>
<dbReference type="Gene3D" id="3.40.50.720">
    <property type="entry name" value="NAD(P)-binding Rossmann-like Domain"/>
    <property type="match status" value="1"/>
</dbReference>
<dbReference type="PANTHER" id="PTHR12126:SF11">
    <property type="entry name" value="NADH DEHYDROGENASE [UBIQUINONE] 1 ALPHA SUBCOMPLEX SUBUNIT 9, MITOCHONDRIAL"/>
    <property type="match status" value="1"/>
</dbReference>
<dbReference type="InterPro" id="IPR008030">
    <property type="entry name" value="NmrA-like"/>
</dbReference>
<dbReference type="PANTHER" id="PTHR12126">
    <property type="entry name" value="NADH-UBIQUINONE OXIDOREDUCTASE 39 KDA SUBUNIT-RELATED"/>
    <property type="match status" value="1"/>
</dbReference>
<feature type="transmembrane region" description="Helical" evidence="1">
    <location>
        <begin position="427"/>
        <end position="449"/>
    </location>
</feature>